<evidence type="ECO:0000256" key="2">
    <source>
        <dbReference type="ARBA" id="ARBA00047778"/>
    </source>
</evidence>
<dbReference type="RefSeq" id="WP_042394061.1">
    <property type="nucleotide sequence ID" value="NZ_CYYT01000013.1"/>
</dbReference>
<dbReference type="GO" id="GO:0009039">
    <property type="term" value="F:urease activity"/>
    <property type="evidence" value="ECO:0007669"/>
    <property type="project" value="UniProtKB-UniRule"/>
</dbReference>
<comment type="catalytic activity">
    <reaction evidence="2 3">
        <text>urea + 2 H2O + H(+) = hydrogencarbonate + 2 NH4(+)</text>
        <dbReference type="Rhea" id="RHEA:20557"/>
        <dbReference type="ChEBI" id="CHEBI:15377"/>
        <dbReference type="ChEBI" id="CHEBI:15378"/>
        <dbReference type="ChEBI" id="CHEBI:16199"/>
        <dbReference type="ChEBI" id="CHEBI:17544"/>
        <dbReference type="ChEBI" id="CHEBI:28938"/>
        <dbReference type="EC" id="3.5.1.5"/>
    </reaction>
</comment>
<keyword evidence="3" id="KW-0963">Cytoplasm</keyword>
<dbReference type="Pfam" id="PF00699">
    <property type="entry name" value="Urease_beta"/>
    <property type="match status" value="1"/>
</dbReference>
<evidence type="ECO:0000313" key="5">
    <source>
        <dbReference type="Proteomes" id="UP000095558"/>
    </source>
</evidence>
<accession>A0A174DMB2</accession>
<keyword evidence="1 3" id="KW-0378">Hydrolase</keyword>
<organism evidence="4 5">
    <name type="scientific">Clostridium disporicum</name>
    <dbReference type="NCBI Taxonomy" id="84024"/>
    <lineage>
        <taxon>Bacteria</taxon>
        <taxon>Bacillati</taxon>
        <taxon>Bacillota</taxon>
        <taxon>Clostridia</taxon>
        <taxon>Eubacteriales</taxon>
        <taxon>Clostridiaceae</taxon>
        <taxon>Clostridium</taxon>
    </lineage>
</organism>
<gene>
    <name evidence="4" type="primary">ureA_2</name>
    <name evidence="3" type="synonym">ureB</name>
    <name evidence="4" type="ORF">ERS852470_02451</name>
</gene>
<name>A0A174DMB2_9CLOT</name>
<comment type="subcellular location">
    <subcellularLocation>
        <location evidence="3">Cytoplasm</location>
    </subcellularLocation>
</comment>
<dbReference type="EC" id="3.5.1.5" evidence="3"/>
<reference evidence="4 5" key="1">
    <citation type="submission" date="2015-09" db="EMBL/GenBank/DDBJ databases">
        <authorList>
            <consortium name="Pathogen Informatics"/>
        </authorList>
    </citation>
    <scope>NUCLEOTIDE SEQUENCE [LARGE SCALE GENOMIC DNA]</scope>
    <source>
        <strain evidence="4 5">2789STDY5834855</strain>
    </source>
</reference>
<evidence type="ECO:0000256" key="1">
    <source>
        <dbReference type="ARBA" id="ARBA00022801"/>
    </source>
</evidence>
<evidence type="ECO:0000256" key="3">
    <source>
        <dbReference type="HAMAP-Rule" id="MF_01954"/>
    </source>
</evidence>
<proteinExistence type="inferred from homology"/>
<dbReference type="HAMAP" id="MF_01954">
    <property type="entry name" value="Urease_beta"/>
    <property type="match status" value="1"/>
</dbReference>
<dbReference type="FunFam" id="2.10.150.10:FF:000001">
    <property type="entry name" value="Urease subunit beta"/>
    <property type="match status" value="1"/>
</dbReference>
<dbReference type="GO" id="GO:0035550">
    <property type="term" value="C:urease complex"/>
    <property type="evidence" value="ECO:0007669"/>
    <property type="project" value="InterPro"/>
</dbReference>
<dbReference type="SUPFAM" id="SSF51278">
    <property type="entry name" value="Urease, beta-subunit"/>
    <property type="match status" value="1"/>
</dbReference>
<dbReference type="NCBIfam" id="NF009682">
    <property type="entry name" value="PRK13203.1"/>
    <property type="match status" value="1"/>
</dbReference>
<dbReference type="InterPro" id="IPR002019">
    <property type="entry name" value="Urease_beta-like"/>
</dbReference>
<sequence length="111" mass="12420">MVPGEIKVQEGNIKYNEGKEAIKIQVVNTGDRPVQIGSHYHFYEVNDALDFDRKAAWGKRLDIPSGTAVRFEPGDKKEINLIDIGGYRRVYGIRNMCDGFLDGMSKGSGEK</sequence>
<dbReference type="InterPro" id="IPR036461">
    <property type="entry name" value="Urease_betasu_sf"/>
</dbReference>
<comment type="pathway">
    <text evidence="3">Nitrogen metabolism; urea degradation; CO(2) and NH(3) from urea (urease route): step 1/1.</text>
</comment>
<comment type="similarity">
    <text evidence="3">Belongs to the urease beta subunit family.</text>
</comment>
<dbReference type="GO" id="GO:0043419">
    <property type="term" value="P:urea catabolic process"/>
    <property type="evidence" value="ECO:0007669"/>
    <property type="project" value="UniProtKB-UniRule"/>
</dbReference>
<dbReference type="Gene3D" id="2.10.150.10">
    <property type="entry name" value="Urease, beta subunit"/>
    <property type="match status" value="1"/>
</dbReference>
<dbReference type="GeneID" id="83010505"/>
<comment type="subunit">
    <text evidence="3">Heterotrimer of UreA (gamma), UreB (beta) and UreC (alpha) subunits. Three heterotrimers associate to form the active enzyme.</text>
</comment>
<dbReference type="NCBIfam" id="TIGR00192">
    <property type="entry name" value="urease_beta"/>
    <property type="match status" value="1"/>
</dbReference>
<dbReference type="AlphaFoldDB" id="A0A174DMB2"/>
<protein>
    <recommendedName>
        <fullName evidence="3">Urease subunit beta</fullName>
        <ecNumber evidence="3">3.5.1.5</ecNumber>
    </recommendedName>
    <alternativeName>
        <fullName evidence="3">Urea amidohydrolase subunit beta</fullName>
    </alternativeName>
</protein>
<dbReference type="Proteomes" id="UP000095558">
    <property type="component" value="Unassembled WGS sequence"/>
</dbReference>
<dbReference type="InterPro" id="IPR050069">
    <property type="entry name" value="Urease_subunit"/>
</dbReference>
<dbReference type="CDD" id="cd00407">
    <property type="entry name" value="Urease_beta"/>
    <property type="match status" value="1"/>
</dbReference>
<dbReference type="PANTHER" id="PTHR33569">
    <property type="entry name" value="UREASE"/>
    <property type="match status" value="1"/>
</dbReference>
<dbReference type="EMBL" id="CYZV01000026">
    <property type="protein sequence ID" value="CUO47430.1"/>
    <property type="molecule type" value="Genomic_DNA"/>
</dbReference>
<dbReference type="STRING" id="84024.ERS852471_03103"/>
<evidence type="ECO:0000313" key="4">
    <source>
        <dbReference type="EMBL" id="CUO47430.1"/>
    </source>
</evidence>
<dbReference type="PANTHER" id="PTHR33569:SF1">
    <property type="entry name" value="UREASE"/>
    <property type="match status" value="1"/>
</dbReference>
<dbReference type="OrthoDB" id="9797217at2"/>
<dbReference type="UniPathway" id="UPA00258">
    <property type="reaction ID" value="UER00370"/>
</dbReference>